<evidence type="ECO:0000259" key="1">
    <source>
        <dbReference type="Pfam" id="PF03551"/>
    </source>
</evidence>
<dbReference type="AlphaFoldDB" id="A0A1Y4LN42"/>
<dbReference type="Gene3D" id="1.10.10.10">
    <property type="entry name" value="Winged helix-like DNA-binding domain superfamily/Winged helix DNA-binding domain"/>
    <property type="match status" value="1"/>
</dbReference>
<dbReference type="PANTHER" id="PTHR43252:SF2">
    <property type="entry name" value="TRANSCRIPTION REGULATOR, PADR-LIKE FAMILY"/>
    <property type="match status" value="1"/>
</dbReference>
<accession>A0A1Y4LN42</accession>
<evidence type="ECO:0000313" key="4">
    <source>
        <dbReference type="Proteomes" id="UP000195326"/>
    </source>
</evidence>
<comment type="caution">
    <text evidence="3">The sequence shown here is derived from an EMBL/GenBank/DDBJ whole genome shotgun (WGS) entry which is preliminary data.</text>
</comment>
<protein>
    <submittedName>
        <fullName evidence="3">PadR family transcriptional regulator</fullName>
    </submittedName>
</protein>
<dbReference type="STRING" id="501571.GCA_900143195_03068"/>
<evidence type="ECO:0000313" key="2">
    <source>
        <dbReference type="EMBL" id="OUP52481.1"/>
    </source>
</evidence>
<dbReference type="Pfam" id="PF03551">
    <property type="entry name" value="PadR"/>
    <property type="match status" value="1"/>
</dbReference>
<reference evidence="3" key="2">
    <citation type="journal article" date="2018" name="BMC Genomics">
        <title>Whole genome sequencing and function prediction of 133 gut anaerobes isolated from chicken caecum in pure cultures.</title>
        <authorList>
            <person name="Medvecky M."/>
            <person name="Cejkova D."/>
            <person name="Polansky O."/>
            <person name="Karasova D."/>
            <person name="Kubasova T."/>
            <person name="Cizek A."/>
            <person name="Rychlik I."/>
        </authorList>
    </citation>
    <scope>NUCLEOTIDE SEQUENCE</scope>
    <source>
        <strain evidence="3">An179</strain>
        <strain evidence="2">An180</strain>
    </source>
</reference>
<feature type="domain" description="Transcription regulator PadR N-terminal" evidence="1">
    <location>
        <begin position="10"/>
        <end position="77"/>
    </location>
</feature>
<sequence>MTESMYYLLLALLHPGHGYRLMQEIREVSGGRVQMGPGTLYGLLGRMSDDGLIVVREQVGTRKVYAITEQGKQALQEEYERLCRMTQDIQPFLGEGGKLL</sequence>
<dbReference type="InterPro" id="IPR005149">
    <property type="entry name" value="Tscrpt_reg_PadR_N"/>
</dbReference>
<dbReference type="InterPro" id="IPR036390">
    <property type="entry name" value="WH_DNA-bd_sf"/>
</dbReference>
<dbReference type="SUPFAM" id="SSF46785">
    <property type="entry name" value="Winged helix' DNA-binding domain"/>
    <property type="match status" value="1"/>
</dbReference>
<dbReference type="Proteomes" id="UP000195326">
    <property type="component" value="Unassembled WGS sequence"/>
</dbReference>
<dbReference type="EMBL" id="NFKL01000014">
    <property type="protein sequence ID" value="OUP57280.1"/>
    <property type="molecule type" value="Genomic_DNA"/>
</dbReference>
<name>A0A1Y4LN42_9FIRM</name>
<organism evidence="3 4">
    <name type="scientific">Butyricicoccus pullicaecorum</name>
    <dbReference type="NCBI Taxonomy" id="501571"/>
    <lineage>
        <taxon>Bacteria</taxon>
        <taxon>Bacillati</taxon>
        <taxon>Bacillota</taxon>
        <taxon>Clostridia</taxon>
        <taxon>Eubacteriales</taxon>
        <taxon>Butyricicoccaceae</taxon>
        <taxon>Butyricicoccus</taxon>
    </lineage>
</organism>
<evidence type="ECO:0000313" key="3">
    <source>
        <dbReference type="EMBL" id="OUP57280.1"/>
    </source>
</evidence>
<gene>
    <name evidence="3" type="ORF">B5F15_10545</name>
    <name evidence="2" type="ORF">B5F17_09350</name>
</gene>
<dbReference type="PANTHER" id="PTHR43252">
    <property type="entry name" value="TRANSCRIPTIONAL REGULATOR YQJI"/>
    <property type="match status" value="1"/>
</dbReference>
<reference evidence="4 5" key="1">
    <citation type="submission" date="2017-04" db="EMBL/GenBank/DDBJ databases">
        <title>Function of individual gut microbiota members based on whole genome sequencing of pure cultures obtained from chicken caecum.</title>
        <authorList>
            <person name="Medvecky M."/>
            <person name="Cejkova D."/>
            <person name="Polansky O."/>
            <person name="Karasova D."/>
            <person name="Kubasova T."/>
            <person name="Cizek A."/>
            <person name="Rychlik I."/>
        </authorList>
    </citation>
    <scope>NUCLEOTIDE SEQUENCE [LARGE SCALE GENOMIC DNA]</scope>
    <source>
        <strain evidence="4">An179</strain>
        <strain evidence="5">An180</strain>
    </source>
</reference>
<dbReference type="Proteomes" id="UP000195897">
    <property type="component" value="Unassembled WGS sequence"/>
</dbReference>
<dbReference type="EMBL" id="NFKK01000010">
    <property type="protein sequence ID" value="OUP52481.1"/>
    <property type="molecule type" value="Genomic_DNA"/>
</dbReference>
<proteinExistence type="predicted"/>
<evidence type="ECO:0000313" key="5">
    <source>
        <dbReference type="Proteomes" id="UP000195897"/>
    </source>
</evidence>
<dbReference type="InterPro" id="IPR036388">
    <property type="entry name" value="WH-like_DNA-bd_sf"/>
</dbReference>